<accession>A0ACB8E0W3</accession>
<name>A0ACB8E0W3_DERSI</name>
<keyword evidence="2" id="KW-1185">Reference proteome</keyword>
<organism evidence="1 2">
    <name type="scientific">Dermacentor silvarum</name>
    <name type="common">Tick</name>
    <dbReference type="NCBI Taxonomy" id="543639"/>
    <lineage>
        <taxon>Eukaryota</taxon>
        <taxon>Metazoa</taxon>
        <taxon>Ecdysozoa</taxon>
        <taxon>Arthropoda</taxon>
        <taxon>Chelicerata</taxon>
        <taxon>Arachnida</taxon>
        <taxon>Acari</taxon>
        <taxon>Parasitiformes</taxon>
        <taxon>Ixodida</taxon>
        <taxon>Ixodoidea</taxon>
        <taxon>Ixodidae</taxon>
        <taxon>Rhipicephalinae</taxon>
        <taxon>Dermacentor</taxon>
    </lineage>
</organism>
<proteinExistence type="predicted"/>
<evidence type="ECO:0000313" key="2">
    <source>
        <dbReference type="Proteomes" id="UP000821865"/>
    </source>
</evidence>
<protein>
    <submittedName>
        <fullName evidence="1">Uncharacterized protein</fullName>
    </submittedName>
</protein>
<sequence length="84" mass="9034">MEEFECHGGPIMDQMKLSEFVNVGAGGKGEGLVDLGKFTQQSDKHLPCDHGLMIMFQPLTGSWQPILGVFASSGNVKAPLCPRS</sequence>
<reference evidence="1" key="1">
    <citation type="submission" date="2020-05" db="EMBL/GenBank/DDBJ databases">
        <title>Large-scale comparative analyses of tick genomes elucidate their genetic diversity and vector capacities.</title>
        <authorList>
            <person name="Jia N."/>
            <person name="Wang J."/>
            <person name="Shi W."/>
            <person name="Du L."/>
            <person name="Sun Y."/>
            <person name="Zhan W."/>
            <person name="Jiang J."/>
            <person name="Wang Q."/>
            <person name="Zhang B."/>
            <person name="Ji P."/>
            <person name="Sakyi L.B."/>
            <person name="Cui X."/>
            <person name="Yuan T."/>
            <person name="Jiang B."/>
            <person name="Yang W."/>
            <person name="Lam T.T.-Y."/>
            <person name="Chang Q."/>
            <person name="Ding S."/>
            <person name="Wang X."/>
            <person name="Zhu J."/>
            <person name="Ruan X."/>
            <person name="Zhao L."/>
            <person name="Wei J."/>
            <person name="Que T."/>
            <person name="Du C."/>
            <person name="Cheng J."/>
            <person name="Dai P."/>
            <person name="Han X."/>
            <person name="Huang E."/>
            <person name="Gao Y."/>
            <person name="Liu J."/>
            <person name="Shao H."/>
            <person name="Ye R."/>
            <person name="Li L."/>
            <person name="Wei W."/>
            <person name="Wang X."/>
            <person name="Wang C."/>
            <person name="Yang T."/>
            <person name="Huo Q."/>
            <person name="Li W."/>
            <person name="Guo W."/>
            <person name="Chen H."/>
            <person name="Zhou L."/>
            <person name="Ni X."/>
            <person name="Tian J."/>
            <person name="Zhou Y."/>
            <person name="Sheng Y."/>
            <person name="Liu T."/>
            <person name="Pan Y."/>
            <person name="Xia L."/>
            <person name="Li J."/>
            <person name="Zhao F."/>
            <person name="Cao W."/>
        </authorList>
    </citation>
    <scope>NUCLEOTIDE SEQUENCE</scope>
    <source>
        <strain evidence="1">Dsil-2018</strain>
    </source>
</reference>
<comment type="caution">
    <text evidence="1">The sequence shown here is derived from an EMBL/GenBank/DDBJ whole genome shotgun (WGS) entry which is preliminary data.</text>
</comment>
<dbReference type="Proteomes" id="UP000821865">
    <property type="component" value="Chromosome 1"/>
</dbReference>
<dbReference type="EMBL" id="CM023470">
    <property type="protein sequence ID" value="KAH7980165.1"/>
    <property type="molecule type" value="Genomic_DNA"/>
</dbReference>
<evidence type="ECO:0000313" key="1">
    <source>
        <dbReference type="EMBL" id="KAH7980165.1"/>
    </source>
</evidence>
<gene>
    <name evidence="1" type="ORF">HPB49_013587</name>
</gene>